<evidence type="ECO:0000313" key="4">
    <source>
        <dbReference type="Proteomes" id="UP000604475"/>
    </source>
</evidence>
<feature type="transmembrane region" description="Helical" evidence="1">
    <location>
        <begin position="88"/>
        <end position="108"/>
    </location>
</feature>
<dbReference type="Proteomes" id="UP000604475">
    <property type="component" value="Unassembled WGS sequence"/>
</dbReference>
<dbReference type="Pfam" id="PF09990">
    <property type="entry name" value="DUF2231"/>
    <property type="match status" value="1"/>
</dbReference>
<evidence type="ECO:0000256" key="1">
    <source>
        <dbReference type="SAM" id="Phobius"/>
    </source>
</evidence>
<dbReference type="RefSeq" id="WP_203005479.1">
    <property type="nucleotide sequence ID" value="NZ_JADWYU010000128.1"/>
</dbReference>
<sequence length="167" mass="17367">MPNTVFGLPTHALVVHGTVVLVPLAALLLTVAALWPRLRYSLGPLPALGGAVGLILVPITTMSGDNLKDRLGFESPAITKHADLGDGLLPWVAALFAAALLLLWADGWRPTAWATPRPSASGTRARPRALTLVVSLIVVALAVITVVQIIRIGHSGAEAVWQGVGSS</sequence>
<dbReference type="EMBL" id="JAEACQ010000239">
    <property type="protein sequence ID" value="MBL7629933.1"/>
    <property type="molecule type" value="Genomic_DNA"/>
</dbReference>
<keyword evidence="1" id="KW-1133">Transmembrane helix</keyword>
<feature type="domain" description="DUF2231" evidence="2">
    <location>
        <begin position="7"/>
        <end position="162"/>
    </location>
</feature>
<keyword evidence="1" id="KW-0472">Membrane</keyword>
<dbReference type="InterPro" id="IPR019251">
    <property type="entry name" value="DUF2231_TM"/>
</dbReference>
<comment type="caution">
    <text evidence="3">The sequence shown here is derived from an EMBL/GenBank/DDBJ whole genome shotgun (WGS) entry which is preliminary data.</text>
</comment>
<proteinExistence type="predicted"/>
<name>A0A937RNW9_9ACTN</name>
<dbReference type="AlphaFoldDB" id="A0A937RNW9"/>
<protein>
    <recommendedName>
        <fullName evidence="2">DUF2231 domain-containing protein</fullName>
    </recommendedName>
</protein>
<organism evidence="3 4">
    <name type="scientific">Frankia nepalensis</name>
    <dbReference type="NCBI Taxonomy" id="1836974"/>
    <lineage>
        <taxon>Bacteria</taxon>
        <taxon>Bacillati</taxon>
        <taxon>Actinomycetota</taxon>
        <taxon>Actinomycetes</taxon>
        <taxon>Frankiales</taxon>
        <taxon>Frankiaceae</taxon>
        <taxon>Frankia</taxon>
    </lineage>
</organism>
<evidence type="ECO:0000313" key="3">
    <source>
        <dbReference type="EMBL" id="MBL7629933.1"/>
    </source>
</evidence>
<reference evidence="3" key="1">
    <citation type="submission" date="2020-12" db="EMBL/GenBank/DDBJ databases">
        <title>Genomic characterization of non-nitrogen-fixing Frankia strains.</title>
        <authorList>
            <person name="Carlos-Shanley C."/>
            <person name="Guerra T."/>
            <person name="Hahn D."/>
        </authorList>
    </citation>
    <scope>NUCLEOTIDE SEQUENCE</scope>
    <source>
        <strain evidence="3">CN6</strain>
    </source>
</reference>
<keyword evidence="4" id="KW-1185">Reference proteome</keyword>
<keyword evidence="1" id="KW-0812">Transmembrane</keyword>
<accession>A0A937RNW9</accession>
<feature type="transmembrane region" description="Helical" evidence="1">
    <location>
        <begin position="12"/>
        <end position="35"/>
    </location>
</feature>
<gene>
    <name evidence="3" type="ORF">I7412_22730</name>
</gene>
<evidence type="ECO:0000259" key="2">
    <source>
        <dbReference type="Pfam" id="PF09990"/>
    </source>
</evidence>
<feature type="transmembrane region" description="Helical" evidence="1">
    <location>
        <begin position="42"/>
        <end position="61"/>
    </location>
</feature>
<feature type="transmembrane region" description="Helical" evidence="1">
    <location>
        <begin position="129"/>
        <end position="150"/>
    </location>
</feature>